<protein>
    <submittedName>
        <fullName evidence="3">Uncharacterized protein</fullName>
    </submittedName>
</protein>
<accession>A0A6M3K1M7</accession>
<feature type="compositionally biased region" description="Acidic residues" evidence="1">
    <location>
        <begin position="62"/>
        <end position="78"/>
    </location>
</feature>
<gene>
    <name evidence="3" type="ORF">MM415A01588_0011</name>
    <name evidence="2" type="ORF">MM415B00713_0005</name>
</gene>
<feature type="compositionally biased region" description="Pro residues" evidence="1">
    <location>
        <begin position="104"/>
        <end position="122"/>
    </location>
</feature>
<reference evidence="3" key="1">
    <citation type="submission" date="2020-03" db="EMBL/GenBank/DDBJ databases">
        <title>The deep terrestrial virosphere.</title>
        <authorList>
            <person name="Holmfeldt K."/>
            <person name="Nilsson E."/>
            <person name="Simone D."/>
            <person name="Lopez-Fernandez M."/>
            <person name="Wu X."/>
            <person name="de Brujin I."/>
            <person name="Lundin D."/>
            <person name="Andersson A."/>
            <person name="Bertilsson S."/>
            <person name="Dopson M."/>
        </authorList>
    </citation>
    <scope>NUCLEOTIDE SEQUENCE</scope>
    <source>
        <strain evidence="3">MM415A01588</strain>
        <strain evidence="2">MM415B00713</strain>
    </source>
</reference>
<proteinExistence type="predicted"/>
<dbReference type="AlphaFoldDB" id="A0A6M3K1M7"/>
<name>A0A6M3K1M7_9ZZZZ</name>
<evidence type="ECO:0000313" key="3">
    <source>
        <dbReference type="EMBL" id="QJA76079.1"/>
    </source>
</evidence>
<feature type="region of interest" description="Disordered" evidence="1">
    <location>
        <begin position="1"/>
        <end position="129"/>
    </location>
</feature>
<evidence type="ECO:0000256" key="1">
    <source>
        <dbReference type="SAM" id="MobiDB-lite"/>
    </source>
</evidence>
<dbReference type="EMBL" id="MT141483">
    <property type="protein sequence ID" value="QJA62835.1"/>
    <property type="molecule type" value="Genomic_DNA"/>
</dbReference>
<sequence length="288" mass="32074">MEDEKNQIDEMLEGYDVPPIEGEPPIETLPETPPIEEPIEPPVETLPVEKPPVEEPVVAELPIEEPLGDELEPETMEEELARLRSQVPTLLQRVEDLSAGESPAPRPKSEPTPTPKPEPTPTPASVEPIDFVKGRDLVDLLDTPEGLNKFLNEVISKIQSPQLSVEPIVERILTSLPNIVTQQVTRQGAINELVNDFYKVNSDLLPVKRSVGMFANEVHAENPDWEVKKVFEEAGVRTRKALGLRERATSLERKTPAFAKQRGARRGGEKKELVGMAKEIDELLDGEF</sequence>
<dbReference type="EMBL" id="MT142203">
    <property type="protein sequence ID" value="QJA76079.1"/>
    <property type="molecule type" value="Genomic_DNA"/>
</dbReference>
<feature type="compositionally biased region" description="Low complexity" evidence="1">
    <location>
        <begin position="17"/>
        <end position="30"/>
    </location>
</feature>
<organism evidence="3">
    <name type="scientific">viral metagenome</name>
    <dbReference type="NCBI Taxonomy" id="1070528"/>
    <lineage>
        <taxon>unclassified sequences</taxon>
        <taxon>metagenomes</taxon>
        <taxon>organismal metagenomes</taxon>
    </lineage>
</organism>
<evidence type="ECO:0000313" key="2">
    <source>
        <dbReference type="EMBL" id="QJA62835.1"/>
    </source>
</evidence>